<keyword evidence="4" id="KW-1185">Reference proteome</keyword>
<gene>
    <name evidence="3" type="ORF">X801_08714</name>
</gene>
<accession>A0A1S8WMI0</accession>
<name>A0A1S8WMI0_OPIVI</name>
<dbReference type="SUPFAM" id="SSF57414">
    <property type="entry name" value="Hairpin loop containing domain-like"/>
    <property type="match status" value="1"/>
</dbReference>
<proteinExistence type="predicted"/>
<dbReference type="AlphaFoldDB" id="A0A1S8WMI0"/>
<feature type="domain" description="Apple" evidence="2">
    <location>
        <begin position="202"/>
        <end position="240"/>
    </location>
</feature>
<evidence type="ECO:0000256" key="1">
    <source>
        <dbReference type="SAM" id="SignalP"/>
    </source>
</evidence>
<feature type="chain" id="PRO_5013001164" description="Apple domain-containing protein" evidence="1">
    <location>
        <begin position="24"/>
        <end position="270"/>
    </location>
</feature>
<dbReference type="EMBL" id="KV904242">
    <property type="protein sequence ID" value="OON15483.1"/>
    <property type="molecule type" value="Genomic_DNA"/>
</dbReference>
<evidence type="ECO:0000259" key="2">
    <source>
        <dbReference type="Pfam" id="PF00024"/>
    </source>
</evidence>
<feature type="signal peptide" evidence="1">
    <location>
        <begin position="1"/>
        <end position="23"/>
    </location>
</feature>
<dbReference type="Proteomes" id="UP000243686">
    <property type="component" value="Unassembled WGS sequence"/>
</dbReference>
<evidence type="ECO:0000313" key="4">
    <source>
        <dbReference type="Proteomes" id="UP000243686"/>
    </source>
</evidence>
<evidence type="ECO:0000313" key="3">
    <source>
        <dbReference type="EMBL" id="OON15483.1"/>
    </source>
</evidence>
<protein>
    <recommendedName>
        <fullName evidence="2">Apple domain-containing protein</fullName>
    </recommendedName>
</protein>
<reference evidence="3 4" key="1">
    <citation type="submission" date="2015-03" db="EMBL/GenBank/DDBJ databases">
        <title>Draft genome of the nematode, Opisthorchis viverrini.</title>
        <authorList>
            <person name="Mitreva M."/>
        </authorList>
    </citation>
    <scope>NUCLEOTIDE SEQUENCE [LARGE SCALE GENOMIC DNA]</scope>
    <source>
        <strain evidence="3">Khon Kaen</strain>
    </source>
</reference>
<dbReference type="Pfam" id="PF00024">
    <property type="entry name" value="PAN_1"/>
    <property type="match status" value="1"/>
</dbReference>
<organism evidence="3 4">
    <name type="scientific">Opisthorchis viverrini</name>
    <name type="common">Southeast Asian liver fluke</name>
    <dbReference type="NCBI Taxonomy" id="6198"/>
    <lineage>
        <taxon>Eukaryota</taxon>
        <taxon>Metazoa</taxon>
        <taxon>Spiralia</taxon>
        <taxon>Lophotrochozoa</taxon>
        <taxon>Platyhelminthes</taxon>
        <taxon>Trematoda</taxon>
        <taxon>Digenea</taxon>
        <taxon>Opisthorchiida</taxon>
        <taxon>Opisthorchiata</taxon>
        <taxon>Opisthorchiidae</taxon>
        <taxon>Opisthorchis</taxon>
    </lineage>
</organism>
<keyword evidence="1" id="KW-0732">Signal</keyword>
<dbReference type="InterPro" id="IPR003609">
    <property type="entry name" value="Pan_app"/>
</dbReference>
<sequence>MPSVTKCFQLGMLISLCLELVCGPECASNLTTLNDGSCAIFLGTAGSFCDALRICAEHSQKTGKYFFLTGLDHRVLNSLQLSAQSQYIWTSINDILVHRGSAQDGWRDADPRNLVYVSETRDIDWENHQPNEKDPVVAVRADTQKASTVPMNGIEGQVVCRLIEDEVLKPPLTTQLRRDFPLVLSALTNSAPSSDGCHQSITEPTLVACAIRCQRNIQCRSMYYNVEDHTCVHMLYVDARLPSVFPLKSEEWKRFAKTAITFKSAARGRN</sequence>